<keyword evidence="1" id="KW-0812">Transmembrane</keyword>
<name>A0A2W4D232_9HYPH</name>
<dbReference type="Pfam" id="PF14023">
    <property type="entry name" value="Bestrophin-like"/>
    <property type="match status" value="1"/>
</dbReference>
<evidence type="ECO:0000313" key="3">
    <source>
        <dbReference type="Proteomes" id="UP000248925"/>
    </source>
</evidence>
<feature type="transmembrane region" description="Helical" evidence="1">
    <location>
        <begin position="20"/>
        <end position="40"/>
    </location>
</feature>
<feature type="transmembrane region" description="Helical" evidence="1">
    <location>
        <begin position="158"/>
        <end position="179"/>
    </location>
</feature>
<keyword evidence="1" id="KW-0472">Membrane</keyword>
<dbReference type="InterPro" id="IPR025333">
    <property type="entry name" value="DUF4239"/>
</dbReference>
<gene>
    <name evidence="2" type="ORF">CPY51_19815</name>
</gene>
<organism evidence="2 3">
    <name type="scientific">Rhizobium tubonense</name>
    <dbReference type="NCBI Taxonomy" id="484088"/>
    <lineage>
        <taxon>Bacteria</taxon>
        <taxon>Pseudomonadati</taxon>
        <taxon>Pseudomonadota</taxon>
        <taxon>Alphaproteobacteria</taxon>
        <taxon>Hyphomicrobiales</taxon>
        <taxon>Rhizobiaceae</taxon>
        <taxon>Rhizobium/Agrobacterium group</taxon>
        <taxon>Rhizobium</taxon>
    </lineage>
</organism>
<dbReference type="Proteomes" id="UP000248925">
    <property type="component" value="Unassembled WGS sequence"/>
</dbReference>
<feature type="transmembrane region" description="Helical" evidence="1">
    <location>
        <begin position="185"/>
        <end position="206"/>
    </location>
</feature>
<dbReference type="OrthoDB" id="4760162at2"/>
<keyword evidence="1" id="KW-1133">Transmembrane helix</keyword>
<evidence type="ECO:0000313" key="2">
    <source>
        <dbReference type="EMBL" id="PZM11574.1"/>
    </source>
</evidence>
<sequence length="233" mass="25122">MVLQAHLPDHHINTDSKDVIRLATAIVGTLSALALGLLIASAKTSYDNADSELRSSAARVVLLDRVMAHYGPETDEARSQLRKLVEKRLTQGWTAATADAMSNNSEGEFQDIEAVQTTLRALQPKTDSQRQIQARALEVSGVVAEGHWLFVETADEGLPWAFLAVLVLWLALLFATFGLQAPTNATVVCILVVCALSVAGAIFLIMEMANPYHGIIQISANPLRSALARLGQP</sequence>
<keyword evidence="3" id="KW-1185">Reference proteome</keyword>
<dbReference type="AlphaFoldDB" id="A0A2W4D232"/>
<reference evidence="2 3" key="1">
    <citation type="journal article" date="2018" name="Sci. Rep.">
        <title>Rhizobium tumorigenes sp. nov., a novel plant tumorigenic bacterium isolated from cane gall tumors on thornless blackberry.</title>
        <authorList>
            <person name="Kuzmanovi N."/>
            <person name="Smalla K."/>
            <person name="Gronow S."/>
            <person name="PuBawska J."/>
        </authorList>
    </citation>
    <scope>NUCLEOTIDE SEQUENCE [LARGE SCALE GENOMIC DNA]</scope>
    <source>
        <strain evidence="2 3">CCBAU 85046</strain>
    </source>
</reference>
<proteinExistence type="predicted"/>
<comment type="caution">
    <text evidence="2">The sequence shown here is derived from an EMBL/GenBank/DDBJ whole genome shotgun (WGS) entry which is preliminary data.</text>
</comment>
<accession>A0A2W4D232</accession>
<evidence type="ECO:0000256" key="1">
    <source>
        <dbReference type="SAM" id="Phobius"/>
    </source>
</evidence>
<protein>
    <submittedName>
        <fullName evidence="2">DUF4239 domain-containing protein</fullName>
    </submittedName>
</protein>
<dbReference type="EMBL" id="PCDP01000039">
    <property type="protein sequence ID" value="PZM11574.1"/>
    <property type="molecule type" value="Genomic_DNA"/>
</dbReference>